<feature type="chain" id="PRO_5037597023" evidence="2">
    <location>
        <begin position="20"/>
        <end position="1172"/>
    </location>
</feature>
<name>A0A936ZWJ3_9FLAO</name>
<dbReference type="NCBIfam" id="TIGR04183">
    <property type="entry name" value="Por_Secre_tail"/>
    <property type="match status" value="1"/>
</dbReference>
<evidence type="ECO:0000256" key="2">
    <source>
        <dbReference type="SAM" id="SignalP"/>
    </source>
</evidence>
<keyword evidence="5" id="KW-1185">Reference proteome</keyword>
<dbReference type="Pfam" id="PF18962">
    <property type="entry name" value="Por_Secre_tail"/>
    <property type="match status" value="1"/>
</dbReference>
<organism evidence="4 5">
    <name type="scientific">Aquimarina mytili</name>
    <dbReference type="NCBI Taxonomy" id="874423"/>
    <lineage>
        <taxon>Bacteria</taxon>
        <taxon>Pseudomonadati</taxon>
        <taxon>Bacteroidota</taxon>
        <taxon>Flavobacteriia</taxon>
        <taxon>Flavobacteriales</taxon>
        <taxon>Flavobacteriaceae</taxon>
        <taxon>Aquimarina</taxon>
    </lineage>
</organism>
<feature type="signal peptide" evidence="2">
    <location>
        <begin position="1"/>
        <end position="19"/>
    </location>
</feature>
<dbReference type="EMBL" id="JAERQJ010000002">
    <property type="protein sequence ID" value="MBL0683258.1"/>
    <property type="molecule type" value="Genomic_DNA"/>
</dbReference>
<dbReference type="Gene3D" id="2.60.40.740">
    <property type="match status" value="1"/>
</dbReference>
<dbReference type="InterPro" id="IPR013783">
    <property type="entry name" value="Ig-like_fold"/>
</dbReference>
<gene>
    <name evidence="4" type="ORF">JJQ60_07005</name>
</gene>
<dbReference type="InterPro" id="IPR025667">
    <property type="entry name" value="SprB_repeat"/>
</dbReference>
<evidence type="ECO:0000259" key="3">
    <source>
        <dbReference type="Pfam" id="PF18962"/>
    </source>
</evidence>
<accession>A0A936ZWJ3</accession>
<dbReference type="AlphaFoldDB" id="A0A936ZWJ3"/>
<dbReference type="Proteomes" id="UP000651057">
    <property type="component" value="Unassembled WGS sequence"/>
</dbReference>
<keyword evidence="1 2" id="KW-0732">Signal</keyword>
<evidence type="ECO:0000256" key="1">
    <source>
        <dbReference type="ARBA" id="ARBA00022729"/>
    </source>
</evidence>
<protein>
    <submittedName>
        <fullName evidence="4">T9SS type A sorting domain-containing protein</fullName>
    </submittedName>
</protein>
<comment type="caution">
    <text evidence="4">The sequence shown here is derived from an EMBL/GenBank/DDBJ whole genome shotgun (WGS) entry which is preliminary data.</text>
</comment>
<dbReference type="Pfam" id="PF13573">
    <property type="entry name" value="SprB"/>
    <property type="match status" value="3"/>
</dbReference>
<evidence type="ECO:0000313" key="4">
    <source>
        <dbReference type="EMBL" id="MBL0683258.1"/>
    </source>
</evidence>
<proteinExistence type="predicted"/>
<evidence type="ECO:0000313" key="5">
    <source>
        <dbReference type="Proteomes" id="UP000651057"/>
    </source>
</evidence>
<dbReference type="InterPro" id="IPR026444">
    <property type="entry name" value="Secre_tail"/>
</dbReference>
<dbReference type="RefSeq" id="WP_201918071.1">
    <property type="nucleotide sequence ID" value="NZ_BAABAX010000023.1"/>
</dbReference>
<dbReference type="Gene3D" id="2.60.40.10">
    <property type="entry name" value="Immunoglobulins"/>
    <property type="match status" value="1"/>
</dbReference>
<feature type="domain" description="Secretion system C-terminal sorting" evidence="3">
    <location>
        <begin position="1095"/>
        <end position="1165"/>
    </location>
</feature>
<reference evidence="4" key="1">
    <citation type="submission" date="2021-01" db="EMBL/GenBank/DDBJ databases">
        <authorList>
            <person name="Zhong Y.L."/>
        </authorList>
    </citation>
    <scope>NUCLEOTIDE SEQUENCE</scope>
    <source>
        <strain evidence="4">KCTC 23302</strain>
    </source>
</reference>
<sequence length="1172" mass="129817">MKKIIMIISCLLFFATSYAQESIVKVRNYSYSSRFEDRRCDEIVTLTAFTTDGGEHLLIRYNMGNFEEGTDADRDYTVPGIIERLELYLFANDARDQGVSTSCRKGRRVETNPPLRNTIAMNPCATGRFDHYHNNSSDVNQDIEFDYEVIPVPVVDRTTVSDLAGFEDPINITASPGFNPIVYNWQYGFQTGTQEIICGIVSIVPLVFEYCTVPTYDWFELDVTNAQDATVVLKDFLGEDIIGEKIYFRIQSCDQNASNIIDYRVRKSAPHIVSIETKDVSCYNSIDPNTGKGDGLIVVTFDRELDSARDLFGFEVFDPDKNANVTNDDNINVFNGSPDEPGNRLKHTITGLPGSTSFFTLKIIGEYISLDGTDHLYYTEADSHEEDFVIVRPDPVEFDNDVQAGVTDVWCHGGDDGTITLVAKGGTQEIGNEYYEYLIKRQDQAWNDAGVEWRPFSNNTTHTITELNATTGIFAGIYNIQIRDKNECEARDINGTDVDGNPLLGPITIKTVEVKEPVEPLTIAVDLVNEPRAFGFEDGRIIAVIKGGTAKADNSYDYQWVDENNAPVNTTIESFNADGDYTVTLHSIGTGTYKITARDANHGIAINKQGCIEESDPYFLDQPDPLKVNIEILNEVSCNRENEYNNGVDSNDPFGEPDQFQDGALIAYVTGGVRFDKTTAQTDECRANFMPYCYIWKKDVGGVWVDVNVNDSIVRNLSEGTFALNLEDKNGIILGTYTPISTANGQEYELVQAIDSLKYLPQPDKLEVSFTKTVISCAEGNDAMATAFVKGGTKPYTYRWSNGDRDTAIIENLFAGTYILYVEDAKGCQLEGSVTIEQPNGLVIDPIVVKSPTCFEGNDGEIEVNITGGVQPYTYKWSTGGSSNKISGLTQGTYVLEIIDGKGCKAFDEMTLTDPDPIIVDMEEKRSLCADQILSLDIAIDDAAATYSWSSDNGFTSSQSAVELNKPGRYTATITSGLGCIGVGDIVVEVFDTLIDSDFLITTQAYTGEDVILVNVSEPMGERVEWTIPEGIDVVSQTNEELILRFAEEGAYDINLRSYQMDCYEDFTKTVLVQPAIETPGINAIKGEFIEEFIVYPNPNEGSFKAKITLAEASNVTIKIIDLMTGKIMNERTENNSIDFLLDYSMSMSSGVYLILLETPNGSSQTLKLVFE</sequence>